<dbReference type="EMBL" id="SGKU01000037">
    <property type="protein sequence ID" value="NFA43377.1"/>
    <property type="molecule type" value="Genomic_DNA"/>
</dbReference>
<dbReference type="GO" id="GO:0004519">
    <property type="term" value="F:endonuclease activity"/>
    <property type="evidence" value="ECO:0007669"/>
    <property type="project" value="UniProtKB-KW"/>
</dbReference>
<gene>
    <name evidence="2" type="ORF">EXM65_12545</name>
</gene>
<keyword evidence="2" id="KW-0255">Endonuclease</keyword>
<dbReference type="CDD" id="cd00085">
    <property type="entry name" value="HNHc"/>
    <property type="match status" value="1"/>
</dbReference>
<dbReference type="GO" id="GO:0008270">
    <property type="term" value="F:zinc ion binding"/>
    <property type="evidence" value="ECO:0007669"/>
    <property type="project" value="InterPro"/>
</dbReference>
<dbReference type="AlphaFoldDB" id="A0A6M0SR30"/>
<dbReference type="InterPro" id="IPR002711">
    <property type="entry name" value="HNH"/>
</dbReference>
<protein>
    <submittedName>
        <fullName evidence="2">HNH endonuclease</fullName>
    </submittedName>
</protein>
<dbReference type="SMART" id="SM00507">
    <property type="entry name" value="HNHc"/>
    <property type="match status" value="1"/>
</dbReference>
<evidence type="ECO:0000313" key="2">
    <source>
        <dbReference type="EMBL" id="NFA43377.1"/>
    </source>
</evidence>
<feature type="domain" description="HNH nuclease" evidence="1">
    <location>
        <begin position="43"/>
        <end position="105"/>
    </location>
</feature>
<reference evidence="2 3" key="1">
    <citation type="submission" date="2019-02" db="EMBL/GenBank/DDBJ databases">
        <title>Genome sequencing of Clostridium botulinum clinical isolates.</title>
        <authorList>
            <person name="Brunt J."/>
            <person name="Van Vliet A.H.M."/>
            <person name="Stringer S.C."/>
            <person name="Grant K.A."/>
            <person name="Carter A.C."/>
            <person name="Peck M.W."/>
        </authorList>
    </citation>
    <scope>NUCLEOTIDE SEQUENCE [LARGE SCALE GENOMIC DNA]</scope>
    <source>
        <strain evidence="2 3">H113700579</strain>
    </source>
</reference>
<dbReference type="Pfam" id="PF01844">
    <property type="entry name" value="HNH"/>
    <property type="match status" value="1"/>
</dbReference>
<comment type="caution">
    <text evidence="2">The sequence shown here is derived from an EMBL/GenBank/DDBJ whole genome shotgun (WGS) entry which is preliminary data.</text>
</comment>
<dbReference type="GO" id="GO:0003676">
    <property type="term" value="F:nucleic acid binding"/>
    <property type="evidence" value="ECO:0007669"/>
    <property type="project" value="InterPro"/>
</dbReference>
<evidence type="ECO:0000313" key="3">
    <source>
        <dbReference type="Proteomes" id="UP000472355"/>
    </source>
</evidence>
<proteinExistence type="predicted"/>
<sequence length="132" mass="15537">MLISCAKCGKIHDRKFKCNVPRAYKKRGSTLADRFRNTQAWRDKKKGIKDRDKHLCQICIRNLYSTHGRIYNAKVEVHHIVPLNEDYQLRLTGSNLICLCPYHHKLAERGHIQRSELKKIVESNTTFKEQSF</sequence>
<dbReference type="Gene3D" id="1.10.30.50">
    <property type="match status" value="1"/>
</dbReference>
<keyword evidence="2" id="KW-0378">Hydrolase</keyword>
<name>A0A6M0SR30_CLOBO</name>
<keyword evidence="2" id="KW-0540">Nuclease</keyword>
<accession>A0A6M0SR30</accession>
<evidence type="ECO:0000259" key="1">
    <source>
        <dbReference type="SMART" id="SM00507"/>
    </source>
</evidence>
<dbReference type="Proteomes" id="UP000472355">
    <property type="component" value="Unassembled WGS sequence"/>
</dbReference>
<organism evidence="2 3">
    <name type="scientific">Clostridium botulinum</name>
    <dbReference type="NCBI Taxonomy" id="1491"/>
    <lineage>
        <taxon>Bacteria</taxon>
        <taxon>Bacillati</taxon>
        <taxon>Bacillota</taxon>
        <taxon>Clostridia</taxon>
        <taxon>Eubacteriales</taxon>
        <taxon>Clostridiaceae</taxon>
        <taxon>Clostridium</taxon>
    </lineage>
</organism>
<dbReference type="InterPro" id="IPR003615">
    <property type="entry name" value="HNH_nuc"/>
</dbReference>